<keyword evidence="2 4" id="KW-0863">Zinc-finger</keyword>
<dbReference type="AlphaFoldDB" id="A0A067STT0"/>
<dbReference type="InterPro" id="IPR002893">
    <property type="entry name" value="Znf_MYND"/>
</dbReference>
<sequence length="272" mass="30556">MSTTFRPDAGPNPFHDAPAIHKHKACSYCAQFRRTESMHLQRCARCGLAMYCSKECQQTHWPKHKVECKATVAQNKDIEAKTGIPHGYTDFLQWVEYYATPMKNCMVAALNLPDFPHQERHSALVIQITHKGDPSLPLQHRFIVDTINRSNRGDTDDVLAAAVVVQMLESAEMKATIEFGKTEFGQNYYGTAMMMVLAVFSQSPMISIPTIKCFSIDKSVASAKVISGPWWPPLRRIFESGTKMKFCCRKIDSGIGCCCGGWVHQENTTKDT</sequence>
<keyword evidence="3" id="KW-0862">Zinc</keyword>
<reference evidence="7" key="1">
    <citation type="journal article" date="2014" name="Proc. Natl. Acad. Sci. U.S.A.">
        <title>Extensive sampling of basidiomycete genomes demonstrates inadequacy of the white-rot/brown-rot paradigm for wood decay fungi.</title>
        <authorList>
            <person name="Riley R."/>
            <person name="Salamov A.A."/>
            <person name="Brown D.W."/>
            <person name="Nagy L.G."/>
            <person name="Floudas D."/>
            <person name="Held B.W."/>
            <person name="Levasseur A."/>
            <person name="Lombard V."/>
            <person name="Morin E."/>
            <person name="Otillar R."/>
            <person name="Lindquist E.A."/>
            <person name="Sun H."/>
            <person name="LaButti K.M."/>
            <person name="Schmutz J."/>
            <person name="Jabbour D."/>
            <person name="Luo H."/>
            <person name="Baker S.E."/>
            <person name="Pisabarro A.G."/>
            <person name="Walton J.D."/>
            <person name="Blanchette R.A."/>
            <person name="Henrissat B."/>
            <person name="Martin F."/>
            <person name="Cullen D."/>
            <person name="Hibbett D.S."/>
            <person name="Grigoriev I.V."/>
        </authorList>
    </citation>
    <scope>NUCLEOTIDE SEQUENCE [LARGE SCALE GENOMIC DNA]</scope>
    <source>
        <strain evidence="7">CBS 339.88</strain>
    </source>
</reference>
<gene>
    <name evidence="6" type="ORF">GALMADRAFT_141367</name>
</gene>
<dbReference type="GO" id="GO:0008270">
    <property type="term" value="F:zinc ion binding"/>
    <property type="evidence" value="ECO:0007669"/>
    <property type="project" value="UniProtKB-KW"/>
</dbReference>
<evidence type="ECO:0000256" key="1">
    <source>
        <dbReference type="ARBA" id="ARBA00022723"/>
    </source>
</evidence>
<organism evidence="6 7">
    <name type="scientific">Galerina marginata (strain CBS 339.88)</name>
    <dbReference type="NCBI Taxonomy" id="685588"/>
    <lineage>
        <taxon>Eukaryota</taxon>
        <taxon>Fungi</taxon>
        <taxon>Dikarya</taxon>
        <taxon>Basidiomycota</taxon>
        <taxon>Agaricomycotina</taxon>
        <taxon>Agaricomycetes</taxon>
        <taxon>Agaricomycetidae</taxon>
        <taxon>Agaricales</taxon>
        <taxon>Agaricineae</taxon>
        <taxon>Strophariaceae</taxon>
        <taxon>Galerina</taxon>
    </lineage>
</organism>
<dbReference type="OrthoDB" id="2945048at2759"/>
<keyword evidence="7" id="KW-1185">Reference proteome</keyword>
<evidence type="ECO:0000256" key="2">
    <source>
        <dbReference type="ARBA" id="ARBA00022771"/>
    </source>
</evidence>
<evidence type="ECO:0000313" key="6">
    <source>
        <dbReference type="EMBL" id="KDR74306.1"/>
    </source>
</evidence>
<feature type="domain" description="MYND-type" evidence="5">
    <location>
        <begin position="26"/>
        <end position="68"/>
    </location>
</feature>
<dbReference type="Pfam" id="PF01753">
    <property type="entry name" value="zf-MYND"/>
    <property type="match status" value="1"/>
</dbReference>
<dbReference type="Proteomes" id="UP000027222">
    <property type="component" value="Unassembled WGS sequence"/>
</dbReference>
<dbReference type="STRING" id="685588.A0A067STT0"/>
<dbReference type="PROSITE" id="PS50865">
    <property type="entry name" value="ZF_MYND_2"/>
    <property type="match status" value="1"/>
</dbReference>
<proteinExistence type="predicted"/>
<evidence type="ECO:0000256" key="3">
    <source>
        <dbReference type="ARBA" id="ARBA00022833"/>
    </source>
</evidence>
<dbReference type="Gene3D" id="6.10.140.2220">
    <property type="match status" value="1"/>
</dbReference>
<accession>A0A067STT0</accession>
<dbReference type="SUPFAM" id="SSF144232">
    <property type="entry name" value="HIT/MYND zinc finger-like"/>
    <property type="match status" value="1"/>
</dbReference>
<protein>
    <recommendedName>
        <fullName evidence="5">MYND-type domain-containing protein</fullName>
    </recommendedName>
</protein>
<evidence type="ECO:0000313" key="7">
    <source>
        <dbReference type="Proteomes" id="UP000027222"/>
    </source>
</evidence>
<name>A0A067STT0_GALM3</name>
<evidence type="ECO:0000259" key="5">
    <source>
        <dbReference type="PROSITE" id="PS50865"/>
    </source>
</evidence>
<dbReference type="EMBL" id="KL142383">
    <property type="protein sequence ID" value="KDR74306.1"/>
    <property type="molecule type" value="Genomic_DNA"/>
</dbReference>
<keyword evidence="1" id="KW-0479">Metal-binding</keyword>
<evidence type="ECO:0000256" key="4">
    <source>
        <dbReference type="PROSITE-ProRule" id="PRU00134"/>
    </source>
</evidence>
<dbReference type="HOGENOM" id="CLU_089372_0_0_1"/>